<comment type="caution">
    <text evidence="1">The sequence shown here is derived from an EMBL/GenBank/DDBJ whole genome shotgun (WGS) entry which is preliminary data.</text>
</comment>
<reference evidence="1 2" key="1">
    <citation type="journal article" date="2022" name="DNA Res.">
        <title>Chromosomal-level genome assembly of the orchid tree Bauhinia variegata (Leguminosae; Cercidoideae) supports the allotetraploid origin hypothesis of Bauhinia.</title>
        <authorList>
            <person name="Zhong Y."/>
            <person name="Chen Y."/>
            <person name="Zheng D."/>
            <person name="Pang J."/>
            <person name="Liu Y."/>
            <person name="Luo S."/>
            <person name="Meng S."/>
            <person name="Qian L."/>
            <person name="Wei D."/>
            <person name="Dai S."/>
            <person name="Zhou R."/>
        </authorList>
    </citation>
    <scope>NUCLEOTIDE SEQUENCE [LARGE SCALE GENOMIC DNA]</scope>
    <source>
        <strain evidence="1">BV-YZ2020</strain>
    </source>
</reference>
<name>A0ACB9M0H0_BAUVA</name>
<sequence length="198" mass="21918">MEGHSDSVIPLFSQVQPSSEPATTIAERGSTSRKRARPLGAKLERGQSLQQEKDRRLKMTQKFAQLQSLVPGSFPKATREVIVTEAIRYIMELEKKNKMLEELKESMKSVGGRLLLARSDRNSDVTVTVSNNVAFFGVQSVARPGLTTDIIRVFDNHKAEILAANVSVNHGLLTLTITAFVLDGSISSEKIKREILEI</sequence>
<gene>
    <name evidence="1" type="ORF">L6164_025494</name>
</gene>
<protein>
    <submittedName>
        <fullName evidence="1">Uncharacterized protein</fullName>
    </submittedName>
</protein>
<organism evidence="1 2">
    <name type="scientific">Bauhinia variegata</name>
    <name type="common">Purple orchid tree</name>
    <name type="synonym">Phanera variegata</name>
    <dbReference type="NCBI Taxonomy" id="167791"/>
    <lineage>
        <taxon>Eukaryota</taxon>
        <taxon>Viridiplantae</taxon>
        <taxon>Streptophyta</taxon>
        <taxon>Embryophyta</taxon>
        <taxon>Tracheophyta</taxon>
        <taxon>Spermatophyta</taxon>
        <taxon>Magnoliopsida</taxon>
        <taxon>eudicotyledons</taxon>
        <taxon>Gunneridae</taxon>
        <taxon>Pentapetalae</taxon>
        <taxon>rosids</taxon>
        <taxon>fabids</taxon>
        <taxon>Fabales</taxon>
        <taxon>Fabaceae</taxon>
        <taxon>Cercidoideae</taxon>
        <taxon>Cercideae</taxon>
        <taxon>Bauhiniinae</taxon>
        <taxon>Bauhinia</taxon>
    </lineage>
</organism>
<dbReference type="Proteomes" id="UP000828941">
    <property type="component" value="Chromosome 10"/>
</dbReference>
<proteinExistence type="predicted"/>
<dbReference type="EMBL" id="CM039435">
    <property type="protein sequence ID" value="KAI4317639.1"/>
    <property type="molecule type" value="Genomic_DNA"/>
</dbReference>
<evidence type="ECO:0000313" key="1">
    <source>
        <dbReference type="EMBL" id="KAI4317639.1"/>
    </source>
</evidence>
<accession>A0ACB9M0H0</accession>
<evidence type="ECO:0000313" key="2">
    <source>
        <dbReference type="Proteomes" id="UP000828941"/>
    </source>
</evidence>
<keyword evidence="2" id="KW-1185">Reference proteome</keyword>